<sequence>MYRIISKLSLLAAFGIAACAAPPDDLNLALTRPTAEGKFIVALQPPAKAAAINQIHTWQIKLTTADGRPITHAEIAVDGGMPQHGHGLPTRPQVTRELADGIYLLEGMKFSMSGWWEIKLAIHSEGGGADQVSFNTIVATPAAAR</sequence>
<name>A0ABT2Y9B3_9BURK</name>
<dbReference type="PROSITE" id="PS51257">
    <property type="entry name" value="PROKAR_LIPOPROTEIN"/>
    <property type="match status" value="1"/>
</dbReference>
<dbReference type="Pfam" id="PF13115">
    <property type="entry name" value="YtkA"/>
    <property type="match status" value="1"/>
</dbReference>
<accession>A0ABT2Y9B3</accession>
<gene>
    <name evidence="3" type="ORF">LNV07_02130</name>
</gene>
<protein>
    <submittedName>
        <fullName evidence="3">FixH family protein</fullName>
    </submittedName>
</protein>
<feature type="chain" id="PRO_5045249119" evidence="1">
    <location>
        <begin position="21"/>
        <end position="145"/>
    </location>
</feature>
<keyword evidence="1" id="KW-0732">Signal</keyword>
<organism evidence="3 4">
    <name type="scientific">Roseateles oligotrophus</name>
    <dbReference type="NCBI Taxonomy" id="1769250"/>
    <lineage>
        <taxon>Bacteria</taxon>
        <taxon>Pseudomonadati</taxon>
        <taxon>Pseudomonadota</taxon>
        <taxon>Betaproteobacteria</taxon>
        <taxon>Burkholderiales</taxon>
        <taxon>Sphaerotilaceae</taxon>
        <taxon>Roseateles</taxon>
    </lineage>
</organism>
<comment type="caution">
    <text evidence="3">The sequence shown here is derived from an EMBL/GenBank/DDBJ whole genome shotgun (WGS) entry which is preliminary data.</text>
</comment>
<evidence type="ECO:0000313" key="3">
    <source>
        <dbReference type="EMBL" id="MCV2366894.1"/>
    </source>
</evidence>
<reference evidence="3 4" key="1">
    <citation type="submission" date="2021-11" db="EMBL/GenBank/DDBJ databases">
        <authorList>
            <person name="Liang Q."/>
            <person name="Mou H."/>
            <person name="Liu Z."/>
        </authorList>
    </citation>
    <scope>NUCLEOTIDE SEQUENCE [LARGE SCALE GENOMIC DNA]</scope>
    <source>
        <strain evidence="3 4">CHU3</strain>
    </source>
</reference>
<evidence type="ECO:0000259" key="2">
    <source>
        <dbReference type="Pfam" id="PF13115"/>
    </source>
</evidence>
<feature type="domain" description="YtkA-like" evidence="2">
    <location>
        <begin position="41"/>
        <end position="120"/>
    </location>
</feature>
<keyword evidence="4" id="KW-1185">Reference proteome</keyword>
<dbReference type="InterPro" id="IPR032693">
    <property type="entry name" value="YtkA-like_dom"/>
</dbReference>
<dbReference type="RefSeq" id="WP_263569507.1">
    <property type="nucleotide sequence ID" value="NZ_JAJIRN010000001.1"/>
</dbReference>
<dbReference type="Proteomes" id="UP001209701">
    <property type="component" value="Unassembled WGS sequence"/>
</dbReference>
<evidence type="ECO:0000256" key="1">
    <source>
        <dbReference type="SAM" id="SignalP"/>
    </source>
</evidence>
<feature type="signal peptide" evidence="1">
    <location>
        <begin position="1"/>
        <end position="20"/>
    </location>
</feature>
<dbReference type="EMBL" id="JAJIRN010000001">
    <property type="protein sequence ID" value="MCV2366894.1"/>
    <property type="molecule type" value="Genomic_DNA"/>
</dbReference>
<evidence type="ECO:0000313" key="4">
    <source>
        <dbReference type="Proteomes" id="UP001209701"/>
    </source>
</evidence>
<proteinExistence type="predicted"/>